<feature type="transmembrane region" description="Helical" evidence="1">
    <location>
        <begin position="84"/>
        <end position="106"/>
    </location>
</feature>
<keyword evidence="1" id="KW-0812">Transmembrane</keyword>
<feature type="transmembrane region" description="Helical" evidence="1">
    <location>
        <begin position="53"/>
        <end position="72"/>
    </location>
</feature>
<dbReference type="EMBL" id="LXQD01000317">
    <property type="protein sequence ID" value="RCJ24841.1"/>
    <property type="molecule type" value="Genomic_DNA"/>
</dbReference>
<reference evidence="2" key="1">
    <citation type="submission" date="2016-04" db="EMBL/GenBank/DDBJ databases">
        <authorList>
            <person name="Tabuchi Yagui T.R."/>
        </authorList>
    </citation>
    <scope>NUCLEOTIDE SEQUENCE [LARGE SCALE GENOMIC DNA]</scope>
    <source>
        <strain evidence="2">NIES-26</strain>
    </source>
</reference>
<proteinExistence type="predicted"/>
<sequence length="239" mass="27613">MRNDLHGLEISQRELQILTNLPVKDELIIISNPLNQIGKQIIKKIKGSEGPTVVFLVFSTFVFSYLVFDILIKLFATWITIPSWLLLIILCLLGGGITQIFLYFWWKKRLEMLKKNLTNSLQILLHDVDRYNSIIKAIDINDQIEEAGNPGVSIKEREKVLEALQLTRNDLVRALKTERILRENKNFILRNTELFVNNLATLTAMQVTEQATEHGRLLNEALQIALDVQYEMQKLQSQE</sequence>
<dbReference type="AlphaFoldDB" id="A0A367QM72"/>
<comment type="caution">
    <text evidence="2">The sequence shown here is derived from an EMBL/GenBank/DDBJ whole genome shotgun (WGS) entry which is preliminary data.</text>
</comment>
<protein>
    <submittedName>
        <fullName evidence="2">Uncharacterized protein</fullName>
    </submittedName>
</protein>
<accession>A0A367QM72</accession>
<keyword evidence="3" id="KW-1185">Reference proteome</keyword>
<evidence type="ECO:0000313" key="2">
    <source>
        <dbReference type="EMBL" id="RCJ24841.1"/>
    </source>
</evidence>
<dbReference type="Proteomes" id="UP000252107">
    <property type="component" value="Unassembled WGS sequence"/>
</dbReference>
<organism evidence="2 3">
    <name type="scientific">Nostoc minutum NIES-26</name>
    <dbReference type="NCBI Taxonomy" id="1844469"/>
    <lineage>
        <taxon>Bacteria</taxon>
        <taxon>Bacillati</taxon>
        <taxon>Cyanobacteriota</taxon>
        <taxon>Cyanophyceae</taxon>
        <taxon>Nostocales</taxon>
        <taxon>Nostocaceae</taxon>
        <taxon>Nostoc</taxon>
    </lineage>
</organism>
<evidence type="ECO:0000256" key="1">
    <source>
        <dbReference type="SAM" id="Phobius"/>
    </source>
</evidence>
<gene>
    <name evidence="2" type="ORF">A6770_02960</name>
</gene>
<keyword evidence="1" id="KW-1133">Transmembrane helix</keyword>
<name>A0A367QM72_9NOSO</name>
<keyword evidence="1" id="KW-0472">Membrane</keyword>
<evidence type="ECO:0000313" key="3">
    <source>
        <dbReference type="Proteomes" id="UP000252107"/>
    </source>
</evidence>